<dbReference type="EMBL" id="JABXXR010000007">
    <property type="protein sequence ID" value="NVN39369.1"/>
    <property type="molecule type" value="Genomic_DNA"/>
</dbReference>
<reference evidence="1 2" key="1">
    <citation type="submission" date="2020-06" db="EMBL/GenBank/DDBJ databases">
        <title>Description of novel acetic acid bacteria.</title>
        <authorList>
            <person name="Sombolestani A."/>
        </authorList>
    </citation>
    <scope>NUCLEOTIDE SEQUENCE [LARGE SCALE GENOMIC DNA]</scope>
    <source>
        <strain evidence="1 2">LMG 27010</strain>
    </source>
</reference>
<protein>
    <submittedName>
        <fullName evidence="1">Uncharacterized protein</fullName>
    </submittedName>
</protein>
<gene>
    <name evidence="1" type="ORF">HUK82_02150</name>
</gene>
<proteinExistence type="predicted"/>
<dbReference type="AlphaFoldDB" id="A0A850P9L0"/>
<dbReference type="RefSeq" id="WP_176612388.1">
    <property type="nucleotide sequence ID" value="NZ_JABXXR010000007.1"/>
</dbReference>
<comment type="caution">
    <text evidence="1">The sequence shown here is derived from an EMBL/GenBank/DDBJ whole genome shotgun (WGS) entry which is preliminary data.</text>
</comment>
<name>A0A850P9L0_9PROT</name>
<accession>A0A850P9L0</accession>
<sequence>MSEHQVYKLPEALEKKGITLKCPVCGSENFMVSDSLRDYLVPAIDKDSGFKVNFDKGLPVYSLICENCSYVLNFSIQIAETIIDGIPSKE</sequence>
<evidence type="ECO:0000313" key="2">
    <source>
        <dbReference type="Proteomes" id="UP000585665"/>
    </source>
</evidence>
<evidence type="ECO:0000313" key="1">
    <source>
        <dbReference type="EMBL" id="NVN39369.1"/>
    </source>
</evidence>
<keyword evidence="2" id="KW-1185">Reference proteome</keyword>
<organism evidence="1 2">
    <name type="scientific">Ameyamaea chiangmaiensis</name>
    <dbReference type="NCBI Taxonomy" id="442969"/>
    <lineage>
        <taxon>Bacteria</taxon>
        <taxon>Pseudomonadati</taxon>
        <taxon>Pseudomonadota</taxon>
        <taxon>Alphaproteobacteria</taxon>
        <taxon>Acetobacterales</taxon>
        <taxon>Acetobacteraceae</taxon>
        <taxon>Ameyamaea</taxon>
    </lineage>
</organism>
<dbReference type="Proteomes" id="UP000585665">
    <property type="component" value="Unassembled WGS sequence"/>
</dbReference>